<name>A0AAU7QS78_9FLAO</name>
<keyword evidence="1" id="KW-0472">Membrane</keyword>
<gene>
    <name evidence="2" type="ORF">ABNO52_00990</name>
</gene>
<keyword evidence="1" id="KW-0812">Transmembrane</keyword>
<accession>A0AAU7QS78</accession>
<feature type="transmembrane region" description="Helical" evidence="1">
    <location>
        <begin position="77"/>
        <end position="95"/>
    </location>
</feature>
<dbReference type="AlphaFoldDB" id="A0AAU7QS78"/>
<evidence type="ECO:0000256" key="1">
    <source>
        <dbReference type="SAM" id="Phobius"/>
    </source>
</evidence>
<protein>
    <submittedName>
        <fullName evidence="2">Uncharacterized protein</fullName>
    </submittedName>
</protein>
<keyword evidence="1" id="KW-1133">Transmembrane helix</keyword>
<reference evidence="2" key="1">
    <citation type="submission" date="2024-06" db="EMBL/GenBank/DDBJ databases">
        <title>Diversity, functionality, and evolutionary history of bacterial symbionts in false click beetles (Coleoptera, Throscidae).</title>
        <authorList>
            <person name="Wierz J.C."/>
            <person name="Malm H."/>
            <person name="Kaltenpoth M."/>
            <person name="Engl T."/>
        </authorList>
    </citation>
    <scope>NUCLEOTIDE SEQUENCE</scope>
    <source>
        <strain evidence="2">Tser</strain>
    </source>
</reference>
<proteinExistence type="predicted"/>
<organism evidence="2">
    <name type="scientific">Candidatus Shikimatogenerans sp. Tser</name>
    <dbReference type="NCBI Taxonomy" id="3158568"/>
    <lineage>
        <taxon>Bacteria</taxon>
        <taxon>Pseudomonadati</taxon>
        <taxon>Bacteroidota</taxon>
        <taxon>Flavobacteriia</taxon>
        <taxon>Flavobacteriales</taxon>
        <taxon>Candidatus Shikimatogenerans</taxon>
    </lineage>
</organism>
<dbReference type="EMBL" id="CP157893">
    <property type="protein sequence ID" value="XBT18171.1"/>
    <property type="molecule type" value="Genomic_DNA"/>
</dbReference>
<sequence length="116" mass="14798">MVYDKFNKKFKIFKKLKLLKKNKKKKYIFYSNYIFDFYLFKNKNNILNINIFFNKKNKKSILRHNIKNKIKHIIQKYFMFFLLIKKNIFIIIKKINNFKYFLYKKYILFFLKNYLK</sequence>
<evidence type="ECO:0000313" key="2">
    <source>
        <dbReference type="EMBL" id="XBT18171.1"/>
    </source>
</evidence>